<gene>
    <name evidence="2" type="ORF">SAMN06296020_111135</name>
</gene>
<proteinExistence type="predicted"/>
<name>A0AA46AJQ0_9CLOT</name>
<dbReference type="Proteomes" id="UP001158066">
    <property type="component" value="Unassembled WGS sequence"/>
</dbReference>
<dbReference type="InterPro" id="IPR009057">
    <property type="entry name" value="Homeodomain-like_sf"/>
</dbReference>
<evidence type="ECO:0000313" key="3">
    <source>
        <dbReference type="Proteomes" id="UP001158066"/>
    </source>
</evidence>
<organism evidence="2 3">
    <name type="scientific">Anoxynatronum buryatiense</name>
    <dbReference type="NCBI Taxonomy" id="489973"/>
    <lineage>
        <taxon>Bacteria</taxon>
        <taxon>Bacillati</taxon>
        <taxon>Bacillota</taxon>
        <taxon>Clostridia</taxon>
        <taxon>Eubacteriales</taxon>
        <taxon>Clostridiaceae</taxon>
        <taxon>Anoxynatronum</taxon>
    </lineage>
</organism>
<evidence type="ECO:0000313" key="2">
    <source>
        <dbReference type="EMBL" id="SMP64382.1"/>
    </source>
</evidence>
<dbReference type="SUPFAM" id="SSF46689">
    <property type="entry name" value="Homeodomain-like"/>
    <property type="match status" value="1"/>
</dbReference>
<dbReference type="AlphaFoldDB" id="A0AA46AJQ0"/>
<protein>
    <submittedName>
        <fullName evidence="2">Transposase</fullName>
    </submittedName>
</protein>
<dbReference type="InterPro" id="IPR002514">
    <property type="entry name" value="Transposase_8"/>
</dbReference>
<dbReference type="GO" id="GO:0004803">
    <property type="term" value="F:transposase activity"/>
    <property type="evidence" value="ECO:0007669"/>
    <property type="project" value="InterPro"/>
</dbReference>
<dbReference type="PANTHER" id="PTHR33215:SF11">
    <property type="entry name" value="BLR1542 PROTEIN"/>
    <property type="match status" value="1"/>
</dbReference>
<keyword evidence="3" id="KW-1185">Reference proteome</keyword>
<dbReference type="GO" id="GO:0006313">
    <property type="term" value="P:DNA transposition"/>
    <property type="evidence" value="ECO:0007669"/>
    <property type="project" value="InterPro"/>
</dbReference>
<comment type="caution">
    <text evidence="2">The sequence shown here is derived from an EMBL/GenBank/DDBJ whole genome shotgun (WGS) entry which is preliminary data.</text>
</comment>
<keyword evidence="1" id="KW-0175">Coiled coil</keyword>
<reference evidence="2" key="1">
    <citation type="submission" date="2017-05" db="EMBL/GenBank/DDBJ databases">
        <authorList>
            <person name="Varghese N."/>
            <person name="Submissions S."/>
        </authorList>
    </citation>
    <scope>NUCLEOTIDE SEQUENCE</scope>
    <source>
        <strain evidence="2">Su22</strain>
    </source>
</reference>
<evidence type="ECO:0000256" key="1">
    <source>
        <dbReference type="SAM" id="Coils"/>
    </source>
</evidence>
<dbReference type="InterPro" id="IPR036388">
    <property type="entry name" value="WH-like_DNA-bd_sf"/>
</dbReference>
<dbReference type="PANTHER" id="PTHR33215">
    <property type="entry name" value="PROTEIN DISTAL ANTENNA"/>
    <property type="match status" value="1"/>
</dbReference>
<dbReference type="Gene3D" id="1.10.10.10">
    <property type="entry name" value="Winged helix-like DNA-binding domain superfamily/Winged helix DNA-binding domain"/>
    <property type="match status" value="1"/>
</dbReference>
<dbReference type="Pfam" id="PF01527">
    <property type="entry name" value="HTH_Tnp_1"/>
    <property type="match status" value="1"/>
</dbReference>
<dbReference type="InterPro" id="IPR051839">
    <property type="entry name" value="RD_transcriptional_regulator"/>
</dbReference>
<sequence>MRKRTHYTAEFKTKAVLEILSEEFTVNQIAEKYSVSPVVLSRWKKEFLERAPEVFKKGPSDAEKELESKEEHIAELERKIGQLTYEVDWMKKKSADILGPDWKKKSR</sequence>
<dbReference type="EMBL" id="FXUF01000011">
    <property type="protein sequence ID" value="SMP64382.1"/>
    <property type="molecule type" value="Genomic_DNA"/>
</dbReference>
<feature type="coiled-coil region" evidence="1">
    <location>
        <begin position="59"/>
        <end position="93"/>
    </location>
</feature>
<accession>A0AA46AJQ0</accession>
<dbReference type="GO" id="GO:0003677">
    <property type="term" value="F:DNA binding"/>
    <property type="evidence" value="ECO:0007669"/>
    <property type="project" value="InterPro"/>
</dbReference>